<feature type="compositionally biased region" description="Basic and acidic residues" evidence="1">
    <location>
        <begin position="178"/>
        <end position="191"/>
    </location>
</feature>
<gene>
    <name evidence="2" type="ORF">BGZ97_011599</name>
</gene>
<sequence>MAKDIDKAKDIKATRVSGTLDKVTGKRKKKKLEGVVQTGPRRLAPKKMVAKVEAVAVEQEQVAQKVDWIWGCVAKKPVGEDVTLEQCDPTSAGHVIKEHRVLEVKTTPSKQDNVISDTTSTNTNDFMQNQGSSDQKTPNDSMSSINSKDEGQDDHKEQEQDKGACEDKEQEQDPDNTVARKQDEQKEMEERRKKRLGNRLQKDLEKGLRMQKSLHIKLHRQLKLQNDLEMTKAILAELEKGLKLQMMVENELRMRKEQEQKHEHGLDESSLPKVKTCEHSNAARVPTLTVDVQAPAA</sequence>
<accession>A0A9P6R3Q5</accession>
<feature type="compositionally biased region" description="Basic and acidic residues" evidence="1">
    <location>
        <begin position="147"/>
        <end position="167"/>
    </location>
</feature>
<name>A0A9P6R3Q5_9FUNG</name>
<feature type="compositionally biased region" description="Basic and acidic residues" evidence="1">
    <location>
        <begin position="254"/>
        <end position="267"/>
    </location>
</feature>
<dbReference type="OrthoDB" id="2427822at2759"/>
<evidence type="ECO:0000313" key="2">
    <source>
        <dbReference type="EMBL" id="KAG0311851.1"/>
    </source>
</evidence>
<evidence type="ECO:0000313" key="3">
    <source>
        <dbReference type="Proteomes" id="UP000823405"/>
    </source>
</evidence>
<feature type="region of interest" description="Disordered" evidence="1">
    <location>
        <begin position="254"/>
        <end position="275"/>
    </location>
</feature>
<keyword evidence="3" id="KW-1185">Reference proteome</keyword>
<organism evidence="2 3">
    <name type="scientific">Linnemannia gamsii</name>
    <dbReference type="NCBI Taxonomy" id="64522"/>
    <lineage>
        <taxon>Eukaryota</taxon>
        <taxon>Fungi</taxon>
        <taxon>Fungi incertae sedis</taxon>
        <taxon>Mucoromycota</taxon>
        <taxon>Mortierellomycotina</taxon>
        <taxon>Mortierellomycetes</taxon>
        <taxon>Mortierellales</taxon>
        <taxon>Mortierellaceae</taxon>
        <taxon>Linnemannia</taxon>
    </lineage>
</organism>
<dbReference type="Proteomes" id="UP000823405">
    <property type="component" value="Unassembled WGS sequence"/>
</dbReference>
<dbReference type="AlphaFoldDB" id="A0A9P6R3Q5"/>
<proteinExistence type="predicted"/>
<feature type="compositionally biased region" description="Polar residues" evidence="1">
    <location>
        <begin position="106"/>
        <end position="146"/>
    </location>
</feature>
<protein>
    <submittedName>
        <fullName evidence="2">Uncharacterized protein</fullName>
    </submittedName>
</protein>
<evidence type="ECO:0000256" key="1">
    <source>
        <dbReference type="SAM" id="MobiDB-lite"/>
    </source>
</evidence>
<feature type="region of interest" description="Disordered" evidence="1">
    <location>
        <begin position="88"/>
        <end position="206"/>
    </location>
</feature>
<reference evidence="2" key="1">
    <citation type="journal article" date="2020" name="Fungal Divers.">
        <title>Resolving the Mortierellaceae phylogeny through synthesis of multi-gene phylogenetics and phylogenomics.</title>
        <authorList>
            <person name="Vandepol N."/>
            <person name="Liber J."/>
            <person name="Desiro A."/>
            <person name="Na H."/>
            <person name="Kennedy M."/>
            <person name="Barry K."/>
            <person name="Grigoriev I.V."/>
            <person name="Miller A.N."/>
            <person name="O'Donnell K."/>
            <person name="Stajich J.E."/>
            <person name="Bonito G."/>
        </authorList>
    </citation>
    <scope>NUCLEOTIDE SEQUENCE</scope>
    <source>
        <strain evidence="2">NVP60</strain>
    </source>
</reference>
<dbReference type="EMBL" id="JAAAIN010000671">
    <property type="protein sequence ID" value="KAG0311851.1"/>
    <property type="molecule type" value="Genomic_DNA"/>
</dbReference>
<comment type="caution">
    <text evidence="2">The sequence shown here is derived from an EMBL/GenBank/DDBJ whole genome shotgun (WGS) entry which is preliminary data.</text>
</comment>